<dbReference type="EMBL" id="PDJH01000001">
    <property type="protein sequence ID" value="PFG36776.1"/>
    <property type="molecule type" value="Genomic_DNA"/>
</dbReference>
<name>A0A2A9EDQ9_9MICO</name>
<keyword evidence="2" id="KW-1185">Reference proteome</keyword>
<reference evidence="1 2" key="1">
    <citation type="submission" date="2017-10" db="EMBL/GenBank/DDBJ databases">
        <title>Sequencing the genomes of 1000 actinobacteria strains.</title>
        <authorList>
            <person name="Klenk H.-P."/>
        </authorList>
    </citation>
    <scope>NUCLEOTIDE SEQUENCE [LARGE SCALE GENOMIC DNA]</scope>
    <source>
        <strain evidence="1 2">DSM 21574</strain>
    </source>
</reference>
<gene>
    <name evidence="1" type="ORF">ATL41_1515</name>
</gene>
<protein>
    <submittedName>
        <fullName evidence="1">Molybdopterin converting factor small subunit</fullName>
    </submittedName>
</protein>
<dbReference type="InterPro" id="IPR003749">
    <property type="entry name" value="ThiS/MoaD-like"/>
</dbReference>
<dbReference type="AlphaFoldDB" id="A0A2A9EDQ9"/>
<comment type="caution">
    <text evidence="1">The sequence shown here is derived from an EMBL/GenBank/DDBJ whole genome shotgun (WGS) entry which is preliminary data.</text>
</comment>
<dbReference type="InterPro" id="IPR016155">
    <property type="entry name" value="Mopterin_synth/thiamin_S_b"/>
</dbReference>
<dbReference type="RefSeq" id="WP_098457924.1">
    <property type="nucleotide sequence ID" value="NZ_PDJH01000001.1"/>
</dbReference>
<dbReference type="Pfam" id="PF02597">
    <property type="entry name" value="ThiS"/>
    <property type="match status" value="1"/>
</dbReference>
<dbReference type="OrthoDB" id="4331766at2"/>
<dbReference type="Gene3D" id="3.10.20.30">
    <property type="match status" value="1"/>
</dbReference>
<dbReference type="InterPro" id="IPR012675">
    <property type="entry name" value="Beta-grasp_dom_sf"/>
</dbReference>
<dbReference type="Proteomes" id="UP000221394">
    <property type="component" value="Unassembled WGS sequence"/>
</dbReference>
<proteinExistence type="predicted"/>
<evidence type="ECO:0000313" key="2">
    <source>
        <dbReference type="Proteomes" id="UP000221394"/>
    </source>
</evidence>
<sequence>MAQVRLFAGAAEAAGAAELRVDVATVGALRAHLGGVARLGTVLDRCALLVDGRRASDDAEPVPASATVDVLPPFAGG</sequence>
<organism evidence="1 2">
    <name type="scientific">Flavimobilis soli</name>
    <dbReference type="NCBI Taxonomy" id="442709"/>
    <lineage>
        <taxon>Bacteria</taxon>
        <taxon>Bacillati</taxon>
        <taxon>Actinomycetota</taxon>
        <taxon>Actinomycetes</taxon>
        <taxon>Micrococcales</taxon>
        <taxon>Jonesiaceae</taxon>
        <taxon>Flavimobilis</taxon>
    </lineage>
</organism>
<accession>A0A2A9EDQ9</accession>
<dbReference type="SUPFAM" id="SSF54285">
    <property type="entry name" value="MoaD/ThiS"/>
    <property type="match status" value="1"/>
</dbReference>
<evidence type="ECO:0000313" key="1">
    <source>
        <dbReference type="EMBL" id="PFG36776.1"/>
    </source>
</evidence>